<dbReference type="InterPro" id="IPR000700">
    <property type="entry name" value="PAS-assoc_C"/>
</dbReference>
<reference evidence="21" key="1">
    <citation type="submission" date="2016-12" db="EMBL/GenBank/DDBJ databases">
        <authorList>
            <person name="Varghese N."/>
            <person name="Submissions S."/>
        </authorList>
    </citation>
    <scope>NUCLEOTIDE SEQUENCE [LARGE SCALE GENOMIC DNA]</scope>
    <source>
        <strain evidence="21">DSM 18830</strain>
    </source>
</reference>
<dbReference type="PANTHER" id="PTHR45339">
    <property type="entry name" value="HYBRID SIGNAL TRANSDUCTION HISTIDINE KINASE J"/>
    <property type="match status" value="1"/>
</dbReference>
<evidence type="ECO:0000256" key="5">
    <source>
        <dbReference type="ARBA" id="ARBA00022553"/>
    </source>
</evidence>
<dbReference type="InterPro" id="IPR035965">
    <property type="entry name" value="PAS-like_dom_sf"/>
</dbReference>
<protein>
    <recommendedName>
        <fullName evidence="3">histidine kinase</fullName>
        <ecNumber evidence="3">2.7.13.3</ecNumber>
    </recommendedName>
</protein>
<dbReference type="CDD" id="cd00130">
    <property type="entry name" value="PAS"/>
    <property type="match status" value="2"/>
</dbReference>
<feature type="domain" description="PAC" evidence="19">
    <location>
        <begin position="228"/>
        <end position="280"/>
    </location>
</feature>
<dbReference type="InterPro" id="IPR036097">
    <property type="entry name" value="HisK_dim/P_sf"/>
</dbReference>
<evidence type="ECO:0000256" key="2">
    <source>
        <dbReference type="ARBA" id="ARBA00004651"/>
    </source>
</evidence>
<feature type="modified residue" description="4-aspartylphosphate" evidence="14">
    <location>
        <position position="600"/>
    </location>
</feature>
<dbReference type="EC" id="2.7.13.3" evidence="3"/>
<dbReference type="Gene3D" id="3.30.450.20">
    <property type="entry name" value="PAS domain"/>
    <property type="match status" value="2"/>
</dbReference>
<dbReference type="CDD" id="cd16922">
    <property type="entry name" value="HATPase_EvgS-ArcB-TorS-like"/>
    <property type="match status" value="1"/>
</dbReference>
<dbReference type="STRING" id="416016.SAMN05443547_1336"/>
<dbReference type="PROSITE" id="PS50113">
    <property type="entry name" value="PAC"/>
    <property type="match status" value="1"/>
</dbReference>
<dbReference type="RefSeq" id="WP_073582713.1">
    <property type="nucleotide sequence ID" value="NZ_CBCSEA010000004.1"/>
</dbReference>
<keyword evidence="4" id="KW-1003">Cell membrane</keyword>
<keyword evidence="21" id="KW-1185">Reference proteome</keyword>
<dbReference type="FunFam" id="1.10.287.130:FF:000003">
    <property type="entry name" value="Histidine kinase"/>
    <property type="match status" value="1"/>
</dbReference>
<dbReference type="Gene3D" id="1.10.287.130">
    <property type="match status" value="1"/>
</dbReference>
<dbReference type="SMART" id="SM00388">
    <property type="entry name" value="HisKA"/>
    <property type="match status" value="1"/>
</dbReference>
<sequence length="667" mass="76957">MNDFSNSLFDAQQKIKSLEVELAYYKNRDALQQNFEYFFNETTDLICIANLDGYFLKINNAFTNTLGYSETELISEKFIRYVHPDDVDKTLSELRNLKEGINTINFKNRYQKKDGSNIWLQWISTVNKETKIIFAIARDVTEIITTQEKLTQSEKLLNESQKMAKIGSWEFDLNTNELYWSDELYNIFEINKNIKKDLSDVYMNKIPVEDKKKLIELAEKSILEKKSYEVEHRFVTTDNKTKWLLGFGEPILNKDREVIKLRGIAKDITEKKEIDAAIKAKEFAELANRAKSEFLANMSHEIRTPLNGVIGFSDLLLKTKLDANQTIYMNNVNHSANLLLDIINDILDFSKIESGKFELFPEPVNIRLLSQQVIDLFKTHIINKKIDLTLLISEKVPEFIFADIVKLKQVLVNLIGNAVKFTNFGEVVLQIEEIKNFKNKFTTLRFSVIDTGIGIKKENLNKIFQSFVQEDASNNKKFGGTGLGLSISNRILEKCNSKIEVNSVHGEGSDFNFKVTFKIFPSFKLENQDLDLHTQTKIEHKNEYNQKSNILIVEDNKINMLLCKKMIKFISPNCTIFEVENGQEALELLEKTKVDLILLDIQMPIKNGYETTIEIRKNNKLKNLPIIALTAGIMVGEKEKCFDSGMNDYISKPFKLSELQTVINKYT</sequence>
<evidence type="ECO:0000256" key="7">
    <source>
        <dbReference type="ARBA" id="ARBA00022692"/>
    </source>
</evidence>
<accession>A0A1M7ZWJ7</accession>
<evidence type="ECO:0000256" key="15">
    <source>
        <dbReference type="SAM" id="Coils"/>
    </source>
</evidence>
<gene>
    <name evidence="20" type="ORF">SAMN05443547_1336</name>
</gene>
<keyword evidence="5 14" id="KW-0597">Phosphoprotein</keyword>
<dbReference type="Gene3D" id="3.40.50.2300">
    <property type="match status" value="1"/>
</dbReference>
<dbReference type="SUPFAM" id="SSF55874">
    <property type="entry name" value="ATPase domain of HSP90 chaperone/DNA topoisomerase II/histidine kinase"/>
    <property type="match status" value="1"/>
</dbReference>
<keyword evidence="6" id="KW-0808">Transferase</keyword>
<dbReference type="Gene3D" id="2.10.70.100">
    <property type="match status" value="1"/>
</dbReference>
<evidence type="ECO:0000313" key="20">
    <source>
        <dbReference type="EMBL" id="SHO72987.1"/>
    </source>
</evidence>
<dbReference type="Pfam" id="PF02518">
    <property type="entry name" value="HATPase_c"/>
    <property type="match status" value="1"/>
</dbReference>
<keyword evidence="10" id="KW-0067">ATP-binding</keyword>
<feature type="domain" description="PAS" evidence="18">
    <location>
        <begin position="31"/>
        <end position="101"/>
    </location>
</feature>
<organism evidence="20 21">
    <name type="scientific">Flavobacterium cucumis</name>
    <dbReference type="NCBI Taxonomy" id="416016"/>
    <lineage>
        <taxon>Bacteria</taxon>
        <taxon>Pseudomonadati</taxon>
        <taxon>Bacteroidota</taxon>
        <taxon>Flavobacteriia</taxon>
        <taxon>Flavobacteriales</taxon>
        <taxon>Flavobacteriaceae</taxon>
        <taxon>Flavobacterium</taxon>
    </lineage>
</organism>
<dbReference type="InterPro" id="IPR005467">
    <property type="entry name" value="His_kinase_dom"/>
</dbReference>
<dbReference type="NCBIfam" id="TIGR00229">
    <property type="entry name" value="sensory_box"/>
    <property type="match status" value="1"/>
</dbReference>
<dbReference type="PROSITE" id="PS50110">
    <property type="entry name" value="RESPONSE_REGULATORY"/>
    <property type="match status" value="1"/>
</dbReference>
<feature type="domain" description="Histidine kinase" evidence="16">
    <location>
        <begin position="297"/>
        <end position="519"/>
    </location>
</feature>
<dbReference type="PROSITE" id="PS50109">
    <property type="entry name" value="HIS_KIN"/>
    <property type="match status" value="1"/>
</dbReference>
<name>A0A1M7ZWJ7_9FLAO</name>
<dbReference type="SMART" id="SM00086">
    <property type="entry name" value="PAC"/>
    <property type="match status" value="2"/>
</dbReference>
<dbReference type="SUPFAM" id="SSF55785">
    <property type="entry name" value="PYP-like sensor domain (PAS domain)"/>
    <property type="match status" value="2"/>
</dbReference>
<evidence type="ECO:0000256" key="10">
    <source>
        <dbReference type="ARBA" id="ARBA00022840"/>
    </source>
</evidence>
<dbReference type="AlphaFoldDB" id="A0A1M7ZWJ7"/>
<dbReference type="CDD" id="cd17546">
    <property type="entry name" value="REC_hyHK_CKI1_RcsC-like"/>
    <property type="match status" value="1"/>
</dbReference>
<keyword evidence="15" id="KW-0175">Coiled coil</keyword>
<evidence type="ECO:0000259" key="16">
    <source>
        <dbReference type="PROSITE" id="PS50109"/>
    </source>
</evidence>
<dbReference type="Pfam" id="PF08447">
    <property type="entry name" value="PAS_3"/>
    <property type="match status" value="2"/>
</dbReference>
<keyword evidence="9" id="KW-0418">Kinase</keyword>
<dbReference type="Pfam" id="PF00072">
    <property type="entry name" value="Response_reg"/>
    <property type="match status" value="1"/>
</dbReference>
<dbReference type="InterPro" id="IPR036890">
    <property type="entry name" value="HATPase_C_sf"/>
</dbReference>
<evidence type="ECO:0000256" key="1">
    <source>
        <dbReference type="ARBA" id="ARBA00000085"/>
    </source>
</evidence>
<evidence type="ECO:0000256" key="4">
    <source>
        <dbReference type="ARBA" id="ARBA00022475"/>
    </source>
</evidence>
<evidence type="ECO:0000313" key="21">
    <source>
        <dbReference type="Proteomes" id="UP000184611"/>
    </source>
</evidence>
<proteinExistence type="predicted"/>
<dbReference type="SUPFAM" id="SSF47384">
    <property type="entry name" value="Homodimeric domain of signal transducing histidine kinase"/>
    <property type="match status" value="1"/>
</dbReference>
<evidence type="ECO:0000256" key="8">
    <source>
        <dbReference type="ARBA" id="ARBA00022741"/>
    </source>
</evidence>
<keyword evidence="13" id="KW-0472">Membrane</keyword>
<dbReference type="InterPro" id="IPR000014">
    <property type="entry name" value="PAS"/>
</dbReference>
<dbReference type="InterPro" id="IPR001610">
    <property type="entry name" value="PAC"/>
</dbReference>
<comment type="catalytic activity">
    <reaction evidence="1">
        <text>ATP + protein L-histidine = ADP + protein N-phospho-L-histidine.</text>
        <dbReference type="EC" id="2.7.13.3"/>
    </reaction>
</comment>
<evidence type="ECO:0000259" key="17">
    <source>
        <dbReference type="PROSITE" id="PS50110"/>
    </source>
</evidence>
<evidence type="ECO:0000256" key="13">
    <source>
        <dbReference type="ARBA" id="ARBA00023136"/>
    </source>
</evidence>
<dbReference type="InterPro" id="IPR011006">
    <property type="entry name" value="CheY-like_superfamily"/>
</dbReference>
<dbReference type="Proteomes" id="UP000184611">
    <property type="component" value="Unassembled WGS sequence"/>
</dbReference>
<keyword evidence="12" id="KW-0902">Two-component regulatory system</keyword>
<dbReference type="InterPro" id="IPR003661">
    <property type="entry name" value="HisK_dim/P_dom"/>
</dbReference>
<evidence type="ECO:0000256" key="12">
    <source>
        <dbReference type="ARBA" id="ARBA00023012"/>
    </source>
</evidence>
<keyword evidence="8" id="KW-0547">Nucleotide-binding</keyword>
<dbReference type="SMART" id="SM00448">
    <property type="entry name" value="REC"/>
    <property type="match status" value="1"/>
</dbReference>
<dbReference type="SMART" id="SM00387">
    <property type="entry name" value="HATPase_c"/>
    <property type="match status" value="1"/>
</dbReference>
<dbReference type="EMBL" id="FRYK01000002">
    <property type="protein sequence ID" value="SHO72987.1"/>
    <property type="molecule type" value="Genomic_DNA"/>
</dbReference>
<feature type="coiled-coil region" evidence="15">
    <location>
        <begin position="1"/>
        <end position="28"/>
    </location>
</feature>
<feature type="domain" description="Response regulatory" evidence="17">
    <location>
        <begin position="549"/>
        <end position="667"/>
    </location>
</feature>
<dbReference type="OrthoDB" id="9811889at2"/>
<dbReference type="PRINTS" id="PR00344">
    <property type="entry name" value="BCTRLSENSOR"/>
</dbReference>
<evidence type="ECO:0000259" key="18">
    <source>
        <dbReference type="PROSITE" id="PS50112"/>
    </source>
</evidence>
<dbReference type="SUPFAM" id="SSF52172">
    <property type="entry name" value="CheY-like"/>
    <property type="match status" value="1"/>
</dbReference>
<dbReference type="SMART" id="SM00091">
    <property type="entry name" value="PAS"/>
    <property type="match status" value="1"/>
</dbReference>
<dbReference type="CDD" id="cd00082">
    <property type="entry name" value="HisKA"/>
    <property type="match status" value="1"/>
</dbReference>
<dbReference type="InterPro" id="IPR004358">
    <property type="entry name" value="Sig_transdc_His_kin-like_C"/>
</dbReference>
<dbReference type="InterPro" id="IPR001789">
    <property type="entry name" value="Sig_transdc_resp-reg_receiver"/>
</dbReference>
<dbReference type="InterPro" id="IPR013655">
    <property type="entry name" value="PAS_fold_3"/>
</dbReference>
<dbReference type="GO" id="GO:0005886">
    <property type="term" value="C:plasma membrane"/>
    <property type="evidence" value="ECO:0007669"/>
    <property type="project" value="UniProtKB-SubCell"/>
</dbReference>
<keyword evidence="7" id="KW-0812">Transmembrane</keyword>
<evidence type="ECO:0000259" key="19">
    <source>
        <dbReference type="PROSITE" id="PS50113"/>
    </source>
</evidence>
<dbReference type="PANTHER" id="PTHR45339:SF1">
    <property type="entry name" value="HYBRID SIGNAL TRANSDUCTION HISTIDINE KINASE J"/>
    <property type="match status" value="1"/>
</dbReference>
<evidence type="ECO:0000256" key="9">
    <source>
        <dbReference type="ARBA" id="ARBA00022777"/>
    </source>
</evidence>
<evidence type="ECO:0000256" key="6">
    <source>
        <dbReference type="ARBA" id="ARBA00022679"/>
    </source>
</evidence>
<dbReference type="Pfam" id="PF00512">
    <property type="entry name" value="HisKA"/>
    <property type="match status" value="1"/>
</dbReference>
<dbReference type="FunFam" id="3.30.565.10:FF:000010">
    <property type="entry name" value="Sensor histidine kinase RcsC"/>
    <property type="match status" value="1"/>
</dbReference>
<keyword evidence="11" id="KW-1133">Transmembrane helix</keyword>
<evidence type="ECO:0000256" key="11">
    <source>
        <dbReference type="ARBA" id="ARBA00022989"/>
    </source>
</evidence>
<comment type="subcellular location">
    <subcellularLocation>
        <location evidence="2">Cell membrane</location>
        <topology evidence="2">Multi-pass membrane protein</topology>
    </subcellularLocation>
</comment>
<evidence type="ECO:0000256" key="3">
    <source>
        <dbReference type="ARBA" id="ARBA00012438"/>
    </source>
</evidence>
<dbReference type="Gene3D" id="3.30.565.10">
    <property type="entry name" value="Histidine kinase-like ATPase, C-terminal domain"/>
    <property type="match status" value="1"/>
</dbReference>
<dbReference type="GO" id="GO:0005524">
    <property type="term" value="F:ATP binding"/>
    <property type="evidence" value="ECO:0007669"/>
    <property type="project" value="UniProtKB-KW"/>
</dbReference>
<dbReference type="InterPro" id="IPR003594">
    <property type="entry name" value="HATPase_dom"/>
</dbReference>
<dbReference type="GO" id="GO:0000155">
    <property type="term" value="F:phosphorelay sensor kinase activity"/>
    <property type="evidence" value="ECO:0007669"/>
    <property type="project" value="InterPro"/>
</dbReference>
<evidence type="ECO:0000256" key="14">
    <source>
        <dbReference type="PROSITE-ProRule" id="PRU00169"/>
    </source>
</evidence>
<dbReference type="PROSITE" id="PS50112">
    <property type="entry name" value="PAS"/>
    <property type="match status" value="1"/>
</dbReference>